<dbReference type="PANTHER" id="PTHR12634">
    <property type="entry name" value="SIT4 YEAST -ASSOCIATING PROTEIN-RELATED"/>
    <property type="match status" value="1"/>
</dbReference>
<feature type="compositionally biased region" description="Low complexity" evidence="3">
    <location>
        <begin position="603"/>
        <end position="631"/>
    </location>
</feature>
<evidence type="ECO:0000313" key="5">
    <source>
        <dbReference type="Proteomes" id="UP001146793"/>
    </source>
</evidence>
<proteinExistence type="inferred from homology"/>
<comment type="caution">
    <text evidence="4">The sequence shown here is derived from an EMBL/GenBank/DDBJ whole genome shotgun (WGS) entry which is preliminary data.</text>
</comment>
<evidence type="ECO:0000256" key="1">
    <source>
        <dbReference type="ARBA" id="ARBA00006180"/>
    </source>
</evidence>
<evidence type="ECO:0000313" key="4">
    <source>
        <dbReference type="EMBL" id="KAJ3425686.1"/>
    </source>
</evidence>
<evidence type="ECO:0000256" key="3">
    <source>
        <dbReference type="SAM" id="MobiDB-lite"/>
    </source>
</evidence>
<sequence length="651" mass="76395">MTFFEDPDSIFFSPIQKLLESEFTLQDLFEQDEFLQECKYLNQVLIEFLTKEETIKQILNYLLVPPSSNVTDNKICIKYPFLSSEVIGCEIFGIVEEISISESYMDTIFAFLDQEKPINSVYAGYFARIVSVQLKKRWDETWKYIEENKILDKFLNNLESSAITDLLILILIADENSFTLEDVQKTVKEQKIVDKLINLLVEEKTTQYHRNSAKILLEVATFCHNSSYNFFYEELTSEEQINKIFDLVLIAETKKSISESGFKILIGMLDIILEDSLTEHVFYEIIIKKMEDLSRVLFEEKKKSLKLDFTDEVLGADKYRIIKFFTMVARIQTKEIEKYLFESKIIQYLIDIFFQYKWNNFLHNLITNFINEIFENGTENVKEYILINCDLPSKILSNIKLYTDEKEEIEKKELKDLEGIDLIKKKYEEPPHLPQLFGYLEHLIQISNQIVLISSRSTQIQEIMENVEGWDLYVNSFLSEQNQISNQQMGQKNEESMVNNRTTNSENDNQINFWEDDESFPNLTGLKNTINDIENETVNEEISFEQDNFDNTNFVENNSNESEFGEDNFGSFTSSNDGNNKDFNFEMGEFVDGEKNNFDDFNDFGSFNQENDNNNFDFDNDPFSNDNDFGNTENDQVEGEENEKIEKNDEN</sequence>
<dbReference type="Proteomes" id="UP001146793">
    <property type="component" value="Unassembled WGS sequence"/>
</dbReference>
<dbReference type="AlphaFoldDB" id="A0AAV7Y772"/>
<dbReference type="InterPro" id="IPR007587">
    <property type="entry name" value="SAPS"/>
</dbReference>
<dbReference type="GO" id="GO:0019903">
    <property type="term" value="F:protein phosphatase binding"/>
    <property type="evidence" value="ECO:0007669"/>
    <property type="project" value="InterPro"/>
</dbReference>
<name>A0AAV7Y772_9EUKA</name>
<organism evidence="4 5">
    <name type="scientific">Anaeramoeba flamelloides</name>
    <dbReference type="NCBI Taxonomy" id="1746091"/>
    <lineage>
        <taxon>Eukaryota</taxon>
        <taxon>Metamonada</taxon>
        <taxon>Anaeramoebidae</taxon>
        <taxon>Anaeramoeba</taxon>
    </lineage>
</organism>
<reference evidence="4" key="1">
    <citation type="submission" date="2022-08" db="EMBL/GenBank/DDBJ databases">
        <title>Novel sulphate-reducing endosymbionts in the free-living metamonad Anaeramoeba.</title>
        <authorList>
            <person name="Jerlstrom-Hultqvist J."/>
            <person name="Cepicka I."/>
            <person name="Gallot-Lavallee L."/>
            <person name="Salas-Leiva D."/>
            <person name="Curtis B.A."/>
            <person name="Zahonova K."/>
            <person name="Pipaliya S."/>
            <person name="Dacks J."/>
            <person name="Roger A.J."/>
        </authorList>
    </citation>
    <scope>NUCLEOTIDE SEQUENCE</scope>
    <source>
        <strain evidence="4">Busselton2</strain>
    </source>
</reference>
<comment type="similarity">
    <text evidence="1">Belongs to the SAPS family.</text>
</comment>
<accession>A0AAV7Y772</accession>
<dbReference type="Pfam" id="PF04499">
    <property type="entry name" value="SAPS"/>
    <property type="match status" value="1"/>
</dbReference>
<dbReference type="PANTHER" id="PTHR12634:SF8">
    <property type="entry name" value="FIERY MOUNTAIN, ISOFORM D"/>
    <property type="match status" value="1"/>
</dbReference>
<keyword evidence="2" id="KW-0131">Cell cycle</keyword>
<feature type="compositionally biased region" description="Basic and acidic residues" evidence="3">
    <location>
        <begin position="642"/>
        <end position="651"/>
    </location>
</feature>
<protein>
    <submittedName>
        <fullName evidence="4">Serine/threonine-protein phosphatase 6 regulatory subunit</fullName>
    </submittedName>
</protein>
<evidence type="ECO:0000256" key="2">
    <source>
        <dbReference type="ARBA" id="ARBA00023306"/>
    </source>
</evidence>
<dbReference type="GO" id="GO:0019888">
    <property type="term" value="F:protein phosphatase regulator activity"/>
    <property type="evidence" value="ECO:0007669"/>
    <property type="project" value="TreeGrafter"/>
</dbReference>
<gene>
    <name evidence="4" type="ORF">M0812_28131</name>
</gene>
<feature type="region of interest" description="Disordered" evidence="3">
    <location>
        <begin position="601"/>
        <end position="651"/>
    </location>
</feature>
<dbReference type="EMBL" id="JANTQA010000070">
    <property type="protein sequence ID" value="KAJ3425686.1"/>
    <property type="molecule type" value="Genomic_DNA"/>
</dbReference>